<sequence length="112" mass="11458">MGGSGGSGYEVDIIGGGAGGPSCSTLSFDAPVASPDPAVVAQISVHDTCDVVVAGVPPQVRLLVRPIGAQLGALTERIADLTKCIADGYRYEAEVISTAPVVRVRVRPQRNN</sequence>
<reference evidence="1 2" key="1">
    <citation type="submission" date="2019-07" db="EMBL/GenBank/DDBJ databases">
        <title>Whole genome shotgun sequence of Actinotalea fermentans NBRC 105374.</title>
        <authorList>
            <person name="Hosoyama A."/>
            <person name="Uohara A."/>
            <person name="Ohji S."/>
            <person name="Ichikawa N."/>
        </authorList>
    </citation>
    <scope>NUCLEOTIDE SEQUENCE [LARGE SCALE GENOMIC DNA]</scope>
    <source>
        <strain evidence="1 2">NBRC 105374</strain>
    </source>
</reference>
<keyword evidence="2" id="KW-1185">Reference proteome</keyword>
<dbReference type="RefSeq" id="WP_034243651.1">
    <property type="nucleotide sequence ID" value="NZ_BJYK01000004.1"/>
</dbReference>
<accession>A0A511YXG4</accession>
<dbReference type="Proteomes" id="UP000321484">
    <property type="component" value="Unassembled WGS sequence"/>
</dbReference>
<dbReference type="EMBL" id="BJYK01000004">
    <property type="protein sequence ID" value="GEN79893.1"/>
    <property type="molecule type" value="Genomic_DNA"/>
</dbReference>
<name>A0A511YXG4_9CELL</name>
<proteinExistence type="predicted"/>
<evidence type="ECO:0000313" key="1">
    <source>
        <dbReference type="EMBL" id="GEN79893.1"/>
    </source>
</evidence>
<dbReference type="AlphaFoldDB" id="A0A511YXG4"/>
<organism evidence="1 2">
    <name type="scientific">Actinotalea fermentans</name>
    <dbReference type="NCBI Taxonomy" id="43671"/>
    <lineage>
        <taxon>Bacteria</taxon>
        <taxon>Bacillati</taxon>
        <taxon>Actinomycetota</taxon>
        <taxon>Actinomycetes</taxon>
        <taxon>Micrococcales</taxon>
        <taxon>Cellulomonadaceae</taxon>
        <taxon>Actinotalea</taxon>
    </lineage>
</organism>
<protein>
    <submittedName>
        <fullName evidence="1">Uncharacterized protein</fullName>
    </submittedName>
</protein>
<evidence type="ECO:0000313" key="2">
    <source>
        <dbReference type="Proteomes" id="UP000321484"/>
    </source>
</evidence>
<comment type="caution">
    <text evidence="1">The sequence shown here is derived from an EMBL/GenBank/DDBJ whole genome shotgun (WGS) entry which is preliminary data.</text>
</comment>
<gene>
    <name evidence="1" type="ORF">AFE02nite_16270</name>
</gene>
<dbReference type="OrthoDB" id="371412at85006"/>